<sequence>MDQSASEILQRLEACELELQAARGYIKALEYGLHAVVAAHPAPAALAELWSHVLPELADVHGAGATGAPLFDAAFQQALAGLSDHIDGAARRTSGDQPA</sequence>
<reference evidence="1 2" key="1">
    <citation type="submission" date="2020-08" db="EMBL/GenBank/DDBJ databases">
        <title>A Genomic Blueprint of the Chicken Gut Microbiome.</title>
        <authorList>
            <person name="Gilroy R."/>
            <person name="Ravi A."/>
            <person name="Getino M."/>
            <person name="Pursley I."/>
            <person name="Horton D.L."/>
            <person name="Alikhan N.-F."/>
            <person name="Baker D."/>
            <person name="Gharbi K."/>
            <person name="Hall N."/>
            <person name="Watson M."/>
            <person name="Adriaenssens E.M."/>
            <person name="Foster-Nyarko E."/>
            <person name="Jarju S."/>
            <person name="Secka A."/>
            <person name="Antonio M."/>
            <person name="Oren A."/>
            <person name="Chaudhuri R."/>
            <person name="La Ragione R.M."/>
            <person name="Hildebrand F."/>
            <person name="Pallen M.J."/>
        </authorList>
    </citation>
    <scope>NUCLEOTIDE SEQUENCE [LARGE SCALE GENOMIC DNA]</scope>
    <source>
        <strain evidence="1 2">Sa5BUN4</strain>
    </source>
</reference>
<proteinExistence type="predicted"/>
<keyword evidence="2" id="KW-1185">Reference proteome</keyword>
<accession>A0A8X8FSP9</accession>
<organism evidence="1 2">
    <name type="scientific">Stenotrophomonas lacuserhaii</name>
    <dbReference type="NCBI Taxonomy" id="2760084"/>
    <lineage>
        <taxon>Bacteria</taxon>
        <taxon>Pseudomonadati</taxon>
        <taxon>Pseudomonadota</taxon>
        <taxon>Gammaproteobacteria</taxon>
        <taxon>Lysobacterales</taxon>
        <taxon>Lysobacteraceae</taxon>
        <taxon>Stenotrophomonas</taxon>
    </lineage>
</organism>
<evidence type="ECO:0000313" key="2">
    <source>
        <dbReference type="Proteomes" id="UP000636938"/>
    </source>
</evidence>
<dbReference type="EMBL" id="JACSQS010000001">
    <property type="protein sequence ID" value="MBD7952728.1"/>
    <property type="molecule type" value="Genomic_DNA"/>
</dbReference>
<dbReference type="Proteomes" id="UP000636938">
    <property type="component" value="Unassembled WGS sequence"/>
</dbReference>
<dbReference type="AlphaFoldDB" id="A0A8X8FSP9"/>
<name>A0A8X8FSP9_9GAMM</name>
<protein>
    <submittedName>
        <fullName evidence="1">Uncharacterized protein</fullName>
    </submittedName>
</protein>
<comment type="caution">
    <text evidence="1">The sequence shown here is derived from an EMBL/GenBank/DDBJ whole genome shotgun (WGS) entry which is preliminary data.</text>
</comment>
<dbReference type="RefSeq" id="WP_191768253.1">
    <property type="nucleotide sequence ID" value="NZ_JACSQS010000001.1"/>
</dbReference>
<evidence type="ECO:0000313" key="1">
    <source>
        <dbReference type="EMBL" id="MBD7952728.1"/>
    </source>
</evidence>
<gene>
    <name evidence="1" type="ORF">H9654_00790</name>
</gene>